<comment type="caution">
    <text evidence="9">The sequence shown here is derived from an EMBL/GenBank/DDBJ whole genome shotgun (WGS) entry which is preliminary data.</text>
</comment>
<feature type="domain" description="OB-fold nucleic acid binding" evidence="8">
    <location>
        <begin position="34"/>
        <end position="123"/>
    </location>
</feature>
<dbReference type="GO" id="GO:0009318">
    <property type="term" value="C:exodeoxyribonuclease VII complex"/>
    <property type="evidence" value="ECO:0007669"/>
    <property type="project" value="UniProtKB-UniRule"/>
</dbReference>
<evidence type="ECO:0000259" key="8">
    <source>
        <dbReference type="Pfam" id="PF13742"/>
    </source>
</evidence>
<comment type="subunit">
    <text evidence="5">Heterooligomer composed of large and small subunits.</text>
</comment>
<evidence type="ECO:0000256" key="5">
    <source>
        <dbReference type="HAMAP-Rule" id="MF_00378"/>
    </source>
</evidence>
<dbReference type="GO" id="GO:0003676">
    <property type="term" value="F:nucleic acid binding"/>
    <property type="evidence" value="ECO:0007669"/>
    <property type="project" value="InterPro"/>
</dbReference>
<dbReference type="GO" id="GO:0005737">
    <property type="term" value="C:cytoplasm"/>
    <property type="evidence" value="ECO:0007669"/>
    <property type="project" value="UniProtKB-SubCell"/>
</dbReference>
<keyword evidence="2 5" id="KW-0540">Nuclease</keyword>
<keyword evidence="3 5" id="KW-0378">Hydrolase</keyword>
<dbReference type="EMBL" id="SLWQ01000004">
    <property type="protein sequence ID" value="TCO40872.1"/>
    <property type="molecule type" value="Genomic_DNA"/>
</dbReference>
<dbReference type="Pfam" id="PF13742">
    <property type="entry name" value="tRNA_anti_2"/>
    <property type="match status" value="1"/>
</dbReference>
<dbReference type="CDD" id="cd04489">
    <property type="entry name" value="ExoVII_LU_OBF"/>
    <property type="match status" value="1"/>
</dbReference>
<keyword evidence="1 5" id="KW-0963">Cytoplasm</keyword>
<keyword evidence="4 5" id="KW-0269">Exonuclease</keyword>
<evidence type="ECO:0000313" key="10">
    <source>
        <dbReference type="Proteomes" id="UP000294862"/>
    </source>
</evidence>
<dbReference type="InterPro" id="IPR025824">
    <property type="entry name" value="OB-fold_nuc-bd_dom"/>
</dbReference>
<dbReference type="GO" id="GO:0006308">
    <property type="term" value="P:DNA catabolic process"/>
    <property type="evidence" value="ECO:0007669"/>
    <property type="project" value="UniProtKB-UniRule"/>
</dbReference>
<dbReference type="EC" id="3.1.11.6" evidence="5"/>
<dbReference type="PANTHER" id="PTHR30008">
    <property type="entry name" value="EXODEOXYRIBONUCLEASE 7 LARGE SUBUNIT"/>
    <property type="match status" value="1"/>
</dbReference>
<evidence type="ECO:0000256" key="1">
    <source>
        <dbReference type="ARBA" id="ARBA00022490"/>
    </source>
</evidence>
<keyword evidence="10" id="KW-1185">Reference proteome</keyword>
<feature type="domain" description="Exonuclease VII large subunit C-terminal" evidence="7">
    <location>
        <begin position="147"/>
        <end position="461"/>
    </location>
</feature>
<evidence type="ECO:0000259" key="7">
    <source>
        <dbReference type="Pfam" id="PF02601"/>
    </source>
</evidence>
<evidence type="ECO:0000313" key="9">
    <source>
        <dbReference type="EMBL" id="TCO40872.1"/>
    </source>
</evidence>
<dbReference type="AlphaFoldDB" id="A0A4R2I9U4"/>
<dbReference type="PANTHER" id="PTHR30008:SF0">
    <property type="entry name" value="EXODEOXYRIBONUCLEASE 7 LARGE SUBUNIT"/>
    <property type="match status" value="1"/>
</dbReference>
<protein>
    <recommendedName>
        <fullName evidence="5">Exodeoxyribonuclease 7 large subunit</fullName>
        <ecNumber evidence="5">3.1.11.6</ecNumber>
    </recommendedName>
    <alternativeName>
        <fullName evidence="5">Exodeoxyribonuclease VII large subunit</fullName>
        <shortName evidence="5">Exonuclease VII large subunit</shortName>
    </alternativeName>
</protein>
<dbReference type="HAMAP" id="MF_00378">
    <property type="entry name" value="Exonuc_7_L"/>
    <property type="match status" value="1"/>
</dbReference>
<comment type="catalytic activity">
    <reaction evidence="5 6">
        <text>Exonucleolytic cleavage in either 5'- to 3'- or 3'- to 5'-direction to yield nucleoside 5'-phosphates.</text>
        <dbReference type="EC" id="3.1.11.6"/>
    </reaction>
</comment>
<comment type="similarity">
    <text evidence="5 6">Belongs to the XseA family.</text>
</comment>
<accession>A0A4R2I9U4</accession>
<name>A0A4R2I9U4_9GAMM</name>
<dbReference type="InterPro" id="IPR020579">
    <property type="entry name" value="Exonuc_VII_lsu_C"/>
</dbReference>
<dbReference type="Proteomes" id="UP000294862">
    <property type="component" value="Unassembled WGS sequence"/>
</dbReference>
<evidence type="ECO:0000256" key="4">
    <source>
        <dbReference type="ARBA" id="ARBA00022839"/>
    </source>
</evidence>
<dbReference type="GO" id="GO:0008855">
    <property type="term" value="F:exodeoxyribonuclease VII activity"/>
    <property type="evidence" value="ECO:0007669"/>
    <property type="project" value="UniProtKB-UniRule"/>
</dbReference>
<sequence>MHALCGNLSGRTRNTIMSDPVAPSRAPREVYTPSALTRFVRDLLEDALPLVWVEGEISNFSRPASGHLYFTLKDAGAQVRCAMFRPRSTWLRFRPADGMHVLARVRVSLYEQRGEFQLIVDSLEPTGDGALQRAFEQLKARLAAEGLFEAALKRPLPRLPRRIGVLTSASGAAVRDVLSVIARRFPLATVDVLPVPVQGREAPAAIVAMLQAASRARRHDVLLLTRGGGSLEDLWAFNDEGIARAIRASAVPVVSAIGHEIDFTIADFAADLRAPTPSAAAELLVPDARDLARALARQRERALQLLRRLLESRTQRIDHLLARLNAQRPRVRLARADERLHVLRRRLVERARGLLERREAATRQLRLRLFAQHPAARLVRRDEHARALLERLRVATRHGVERRRARLGELARTLHAVSPLATLERGYAILLDDDGREVVRSIGQAPPGRALRARLADGELALVVKDR</sequence>
<evidence type="ECO:0000256" key="3">
    <source>
        <dbReference type="ARBA" id="ARBA00022801"/>
    </source>
</evidence>
<dbReference type="InterPro" id="IPR003753">
    <property type="entry name" value="Exonuc_VII_L"/>
</dbReference>
<reference evidence="9 10" key="1">
    <citation type="journal article" date="2015" name="Stand. Genomic Sci.">
        <title>Genomic Encyclopedia of Bacterial and Archaeal Type Strains, Phase III: the genomes of soil and plant-associated and newly described type strains.</title>
        <authorList>
            <person name="Whitman W.B."/>
            <person name="Woyke T."/>
            <person name="Klenk H.P."/>
            <person name="Zhou Y."/>
            <person name="Lilburn T.G."/>
            <person name="Beck B.J."/>
            <person name="De Vos P."/>
            <person name="Vandamme P."/>
            <person name="Eisen J.A."/>
            <person name="Garrity G."/>
            <person name="Hugenholtz P."/>
            <person name="Kyrpides N.C."/>
        </authorList>
    </citation>
    <scope>NUCLEOTIDE SEQUENCE [LARGE SCALE GENOMIC DNA]</scope>
    <source>
        <strain evidence="9 10">A3</strain>
    </source>
</reference>
<organism evidence="9 10">
    <name type="scientific">Dokdonella fugitiva</name>
    <dbReference type="NCBI Taxonomy" id="328517"/>
    <lineage>
        <taxon>Bacteria</taxon>
        <taxon>Pseudomonadati</taxon>
        <taxon>Pseudomonadota</taxon>
        <taxon>Gammaproteobacteria</taxon>
        <taxon>Lysobacterales</taxon>
        <taxon>Rhodanobacteraceae</taxon>
        <taxon>Dokdonella</taxon>
    </lineage>
</organism>
<comment type="function">
    <text evidence="5">Bidirectionally degrades single-stranded DNA into large acid-insoluble oligonucleotides, which are then degraded further into small acid-soluble oligonucleotides.</text>
</comment>
<dbReference type="Pfam" id="PF02601">
    <property type="entry name" value="Exonuc_VII_L"/>
    <property type="match status" value="1"/>
</dbReference>
<gene>
    <name evidence="5" type="primary">xseA</name>
    <name evidence="9" type="ORF">EV148_104235</name>
</gene>
<comment type="subcellular location">
    <subcellularLocation>
        <location evidence="5 6">Cytoplasm</location>
    </subcellularLocation>
</comment>
<evidence type="ECO:0000256" key="6">
    <source>
        <dbReference type="RuleBase" id="RU004355"/>
    </source>
</evidence>
<proteinExistence type="inferred from homology"/>
<evidence type="ECO:0000256" key="2">
    <source>
        <dbReference type="ARBA" id="ARBA00022722"/>
    </source>
</evidence>
<dbReference type="NCBIfam" id="TIGR00237">
    <property type="entry name" value="xseA"/>
    <property type="match status" value="1"/>
</dbReference>